<evidence type="ECO:0000313" key="2">
    <source>
        <dbReference type="EMBL" id="CAD8064427.1"/>
    </source>
</evidence>
<name>A0A8S1LAB0_PARPR</name>
<proteinExistence type="predicted"/>
<dbReference type="EMBL" id="CAJJDM010000035">
    <property type="protein sequence ID" value="CAD8064427.1"/>
    <property type="molecule type" value="Genomic_DNA"/>
</dbReference>
<dbReference type="Proteomes" id="UP000688137">
    <property type="component" value="Unassembled WGS sequence"/>
</dbReference>
<protein>
    <submittedName>
        <fullName evidence="2">Uncharacterized protein</fullName>
    </submittedName>
</protein>
<reference evidence="2" key="1">
    <citation type="submission" date="2021-01" db="EMBL/GenBank/DDBJ databases">
        <authorList>
            <consortium name="Genoscope - CEA"/>
            <person name="William W."/>
        </authorList>
    </citation>
    <scope>NUCLEOTIDE SEQUENCE</scope>
</reference>
<keyword evidence="3" id="KW-1185">Reference proteome</keyword>
<feature type="coiled-coil region" evidence="1">
    <location>
        <begin position="157"/>
        <end position="184"/>
    </location>
</feature>
<accession>A0A8S1LAB0</accession>
<evidence type="ECO:0000313" key="3">
    <source>
        <dbReference type="Proteomes" id="UP000688137"/>
    </source>
</evidence>
<organism evidence="2 3">
    <name type="scientific">Paramecium primaurelia</name>
    <dbReference type="NCBI Taxonomy" id="5886"/>
    <lineage>
        <taxon>Eukaryota</taxon>
        <taxon>Sar</taxon>
        <taxon>Alveolata</taxon>
        <taxon>Ciliophora</taxon>
        <taxon>Intramacronucleata</taxon>
        <taxon>Oligohymenophorea</taxon>
        <taxon>Peniculida</taxon>
        <taxon>Parameciidae</taxon>
        <taxon>Paramecium</taxon>
    </lineage>
</organism>
<sequence length="185" mass="21546">MLIVQVRTPKIKMSTHRAQNSQPIMFNQSNLNSFHQFFQNQSRSLQKDEGTNNSRSKTELIQIELKANHAHKISSLSTTISLTNSTSYNQRLSKKNQKSNSSNKIIEKILPKSVNPFQEDECTVNQKLQSQLQKLLIKTKDIINSYEINSKKQQITEQQLKQQIVQLKKIIENQQTQLKKHNIRF</sequence>
<dbReference type="OMA" id="PFQEDEC"/>
<comment type="caution">
    <text evidence="2">The sequence shown here is derived from an EMBL/GenBank/DDBJ whole genome shotgun (WGS) entry which is preliminary data.</text>
</comment>
<keyword evidence="1" id="KW-0175">Coiled coil</keyword>
<evidence type="ECO:0000256" key="1">
    <source>
        <dbReference type="SAM" id="Coils"/>
    </source>
</evidence>
<gene>
    <name evidence="2" type="ORF">PPRIM_AZ9-3.1.T0360121</name>
</gene>
<dbReference type="AlphaFoldDB" id="A0A8S1LAB0"/>